<keyword evidence="2" id="KW-1185">Reference proteome</keyword>
<dbReference type="Proteomes" id="UP000324781">
    <property type="component" value="Unassembled WGS sequence"/>
</dbReference>
<dbReference type="EMBL" id="FQZP01000015">
    <property type="protein sequence ID" value="SHI91837.1"/>
    <property type="molecule type" value="Genomic_DNA"/>
</dbReference>
<accession>A0A1M6F2A9</accession>
<dbReference type="AlphaFoldDB" id="A0A1M6F2A9"/>
<evidence type="ECO:0000313" key="1">
    <source>
        <dbReference type="EMBL" id="SHI91837.1"/>
    </source>
</evidence>
<evidence type="ECO:0000313" key="2">
    <source>
        <dbReference type="Proteomes" id="UP000324781"/>
    </source>
</evidence>
<proteinExistence type="predicted"/>
<name>A0A1M6F2A9_9FIRM</name>
<dbReference type="OrthoDB" id="2081843at2"/>
<reference evidence="1 2" key="1">
    <citation type="submission" date="2016-11" db="EMBL/GenBank/DDBJ databases">
        <authorList>
            <person name="Varghese N."/>
            <person name="Submissions S."/>
        </authorList>
    </citation>
    <scope>NUCLEOTIDE SEQUENCE [LARGE SCALE GENOMIC DNA]</scope>
    <source>
        <strain evidence="1 2">DSM 19027</strain>
    </source>
</reference>
<gene>
    <name evidence="1" type="ORF">SAMN05444373_10155</name>
</gene>
<sequence length="192" mass="20253">MDSNISKALWLGVSILLFIAVVTIGLSVFGSMKNASAAANSNINSIAQSMAEEDLRAFDGKEVRGEQILSAINTLSGRSGEVIVLVATLGSNGGRSLDLDPKRGTGLSISSYTQYVSETKGSLSADGNCVILSNGSDELLKSVSKTARDAARRDAENSNLPGKYINPAGKFRSYLIYDSNQVVRGIICAQVE</sequence>
<protein>
    <submittedName>
        <fullName evidence="1">Uncharacterized protein</fullName>
    </submittedName>
</protein>
<organism evidence="1 2">
    <name type="scientific">Thermoclostridium caenicola</name>
    <dbReference type="NCBI Taxonomy" id="659425"/>
    <lineage>
        <taxon>Bacteria</taxon>
        <taxon>Bacillati</taxon>
        <taxon>Bacillota</taxon>
        <taxon>Clostridia</taxon>
        <taxon>Eubacteriales</taxon>
        <taxon>Oscillospiraceae</taxon>
        <taxon>Thermoclostridium</taxon>
    </lineage>
</organism>
<dbReference type="RefSeq" id="WP_149678396.1">
    <property type="nucleotide sequence ID" value="NZ_DAONMB010000001.1"/>
</dbReference>